<sequence length="34" mass="3896">MKLLIREPGCDAKRSQLAKVGRRGGESHWDEVSW</sequence>
<reference evidence="1" key="1">
    <citation type="submission" date="2014-09" db="EMBL/GenBank/DDBJ databases">
        <authorList>
            <person name="Magalhaes I.L.F."/>
            <person name="Oliveira U."/>
            <person name="Santos F.R."/>
            <person name="Vidigal T.H.D.A."/>
            <person name="Brescovit A.D."/>
            <person name="Santos A.J."/>
        </authorList>
    </citation>
    <scope>NUCLEOTIDE SEQUENCE</scope>
    <source>
        <tissue evidence="1">Shoot tissue taken approximately 20 cm above the soil surface</tissue>
    </source>
</reference>
<protein>
    <submittedName>
        <fullName evidence="1">Uncharacterized protein</fullName>
    </submittedName>
</protein>
<dbReference type="EMBL" id="GBRH01250717">
    <property type="protein sequence ID" value="JAD47178.1"/>
    <property type="molecule type" value="Transcribed_RNA"/>
</dbReference>
<proteinExistence type="predicted"/>
<evidence type="ECO:0000313" key="1">
    <source>
        <dbReference type="EMBL" id="JAD47178.1"/>
    </source>
</evidence>
<dbReference type="AlphaFoldDB" id="A0A0A9AB88"/>
<organism evidence="1">
    <name type="scientific">Arundo donax</name>
    <name type="common">Giant reed</name>
    <name type="synonym">Donax arundinaceus</name>
    <dbReference type="NCBI Taxonomy" id="35708"/>
    <lineage>
        <taxon>Eukaryota</taxon>
        <taxon>Viridiplantae</taxon>
        <taxon>Streptophyta</taxon>
        <taxon>Embryophyta</taxon>
        <taxon>Tracheophyta</taxon>
        <taxon>Spermatophyta</taxon>
        <taxon>Magnoliopsida</taxon>
        <taxon>Liliopsida</taxon>
        <taxon>Poales</taxon>
        <taxon>Poaceae</taxon>
        <taxon>PACMAD clade</taxon>
        <taxon>Arundinoideae</taxon>
        <taxon>Arundineae</taxon>
        <taxon>Arundo</taxon>
    </lineage>
</organism>
<accession>A0A0A9AB88</accession>
<reference evidence="1" key="2">
    <citation type="journal article" date="2015" name="Data Brief">
        <title>Shoot transcriptome of the giant reed, Arundo donax.</title>
        <authorList>
            <person name="Barrero R.A."/>
            <person name="Guerrero F.D."/>
            <person name="Moolhuijzen P."/>
            <person name="Goolsby J.A."/>
            <person name="Tidwell J."/>
            <person name="Bellgard S.E."/>
            <person name="Bellgard M.I."/>
        </authorList>
    </citation>
    <scope>NUCLEOTIDE SEQUENCE</scope>
    <source>
        <tissue evidence="1">Shoot tissue taken approximately 20 cm above the soil surface</tissue>
    </source>
</reference>
<name>A0A0A9AB88_ARUDO</name>